<accession>A0A4S2N2J9</accession>
<dbReference type="HAMAP" id="MF_01310">
    <property type="entry name" value="Ribosomal_uS11"/>
    <property type="match status" value="1"/>
</dbReference>
<dbReference type="InParanoid" id="A0A4S2N2J9"/>
<dbReference type="GO" id="GO:0005840">
    <property type="term" value="C:ribosome"/>
    <property type="evidence" value="ECO:0007669"/>
    <property type="project" value="UniProtKB-KW"/>
</dbReference>
<evidence type="ECO:0000256" key="3">
    <source>
        <dbReference type="ARBA" id="ARBA00023274"/>
    </source>
</evidence>
<dbReference type="FunCoup" id="A0A4S2N2J9">
    <property type="interactions" value="169"/>
</dbReference>
<reference evidence="5 6" key="1">
    <citation type="submission" date="2019-04" db="EMBL/GenBank/DDBJ databases">
        <title>Comparative genomics and transcriptomics to analyze fruiting body development in filamentous ascomycetes.</title>
        <authorList>
            <consortium name="DOE Joint Genome Institute"/>
            <person name="Lutkenhaus R."/>
            <person name="Traeger S."/>
            <person name="Breuer J."/>
            <person name="Kuo A."/>
            <person name="Lipzen A."/>
            <person name="Pangilinan J."/>
            <person name="Dilworth D."/>
            <person name="Sandor L."/>
            <person name="Poggeler S."/>
            <person name="Barry K."/>
            <person name="Grigoriev I.V."/>
            <person name="Nowrousian M."/>
        </authorList>
    </citation>
    <scope>NUCLEOTIDE SEQUENCE [LARGE SCALE GENOMIC DNA]</scope>
    <source>
        <strain evidence="5 6">CBS 389.68</strain>
    </source>
</reference>
<dbReference type="EMBL" id="ML220114">
    <property type="protein sequence ID" value="TGZ83236.1"/>
    <property type="molecule type" value="Genomic_DNA"/>
</dbReference>
<dbReference type="OrthoDB" id="1654884at2759"/>
<dbReference type="InterPro" id="IPR036967">
    <property type="entry name" value="Ribosomal_uS11_sf"/>
</dbReference>
<evidence type="ECO:0000256" key="4">
    <source>
        <dbReference type="SAM" id="MobiDB-lite"/>
    </source>
</evidence>
<sequence length="249" mass="27023">MTLAVLRRAFLAPSTSRTVVAPLIHARFNSSDSNPPINYPPPSSISPEEARLSNAPDAPVSIDANIPVHPTPGTDLSNSTTTHPVTSPSPTTSAFASLASLLNERGDSPSNMSLGELAQYTSPALSGEDEHHLHIYSHKHNTHLTFTCPKRNPLISWSAGNLGFRKAQRGTYDAAYQLTAKMLKTIEDRGIRPKAVEVILRGFGKGREAAVKVLLGSEGRYLKPIIRRVTDSTRLKFGGTRNPSRRRLG</sequence>
<dbReference type="GO" id="GO:1990904">
    <property type="term" value="C:ribonucleoprotein complex"/>
    <property type="evidence" value="ECO:0007669"/>
    <property type="project" value="UniProtKB-KW"/>
</dbReference>
<dbReference type="Proteomes" id="UP000298138">
    <property type="component" value="Unassembled WGS sequence"/>
</dbReference>
<evidence type="ECO:0000313" key="6">
    <source>
        <dbReference type="Proteomes" id="UP000298138"/>
    </source>
</evidence>
<dbReference type="Pfam" id="PF00411">
    <property type="entry name" value="Ribosomal_S11"/>
    <property type="match status" value="1"/>
</dbReference>
<keyword evidence="6" id="KW-1185">Reference proteome</keyword>
<dbReference type="PANTHER" id="PTHR11759">
    <property type="entry name" value="40S RIBOSOMAL PROTEIN S14/30S RIBOSOMAL PROTEIN S11"/>
    <property type="match status" value="1"/>
</dbReference>
<keyword evidence="2" id="KW-0689">Ribosomal protein</keyword>
<dbReference type="GO" id="GO:0003735">
    <property type="term" value="F:structural constituent of ribosome"/>
    <property type="evidence" value="ECO:0007669"/>
    <property type="project" value="InterPro"/>
</dbReference>
<feature type="region of interest" description="Disordered" evidence="4">
    <location>
        <begin position="30"/>
        <end position="92"/>
    </location>
</feature>
<dbReference type="GO" id="GO:0006412">
    <property type="term" value="P:translation"/>
    <property type="evidence" value="ECO:0007669"/>
    <property type="project" value="InterPro"/>
</dbReference>
<dbReference type="SUPFAM" id="SSF53137">
    <property type="entry name" value="Translational machinery components"/>
    <property type="match status" value="1"/>
</dbReference>
<comment type="similarity">
    <text evidence="1">Belongs to the universal ribosomal protein uS11 family.</text>
</comment>
<evidence type="ECO:0000256" key="2">
    <source>
        <dbReference type="ARBA" id="ARBA00022980"/>
    </source>
</evidence>
<evidence type="ECO:0000313" key="5">
    <source>
        <dbReference type="EMBL" id="TGZ83236.1"/>
    </source>
</evidence>
<feature type="compositionally biased region" description="Low complexity" evidence="4">
    <location>
        <begin position="79"/>
        <end position="92"/>
    </location>
</feature>
<gene>
    <name evidence="5" type="ORF">EX30DRAFT_339436</name>
</gene>
<protein>
    <submittedName>
        <fullName evidence="5">Translational machinery component</fullName>
    </submittedName>
</protein>
<proteinExistence type="inferred from homology"/>
<dbReference type="STRING" id="341454.A0A4S2N2J9"/>
<name>A0A4S2N2J9_9PEZI</name>
<dbReference type="InterPro" id="IPR001971">
    <property type="entry name" value="Ribosomal_uS11"/>
</dbReference>
<dbReference type="AlphaFoldDB" id="A0A4S2N2J9"/>
<evidence type="ECO:0000256" key="1">
    <source>
        <dbReference type="ARBA" id="ARBA00006194"/>
    </source>
</evidence>
<organism evidence="5 6">
    <name type="scientific">Ascodesmis nigricans</name>
    <dbReference type="NCBI Taxonomy" id="341454"/>
    <lineage>
        <taxon>Eukaryota</taxon>
        <taxon>Fungi</taxon>
        <taxon>Dikarya</taxon>
        <taxon>Ascomycota</taxon>
        <taxon>Pezizomycotina</taxon>
        <taxon>Pezizomycetes</taxon>
        <taxon>Pezizales</taxon>
        <taxon>Ascodesmidaceae</taxon>
        <taxon>Ascodesmis</taxon>
    </lineage>
</organism>
<dbReference type="Gene3D" id="3.30.420.80">
    <property type="entry name" value="Ribosomal protein S11"/>
    <property type="match status" value="1"/>
</dbReference>
<keyword evidence="3" id="KW-0687">Ribonucleoprotein</keyword>